<proteinExistence type="predicted"/>
<evidence type="ECO:0000313" key="3">
    <source>
        <dbReference type="Proteomes" id="UP000240883"/>
    </source>
</evidence>
<evidence type="ECO:0000256" key="1">
    <source>
        <dbReference type="SAM" id="MobiDB-lite"/>
    </source>
</evidence>
<feature type="region of interest" description="Disordered" evidence="1">
    <location>
        <begin position="1"/>
        <end position="27"/>
    </location>
</feature>
<dbReference type="AlphaFoldDB" id="A0A2T2NRR3"/>
<name>A0A2T2NRR3_CORCC</name>
<reference evidence="2 3" key="1">
    <citation type="journal article" date="2018" name="Front. Microbiol.">
        <title>Genome-Wide Analysis of Corynespora cassiicola Leaf Fall Disease Putative Effectors.</title>
        <authorList>
            <person name="Lopez D."/>
            <person name="Ribeiro S."/>
            <person name="Label P."/>
            <person name="Fumanal B."/>
            <person name="Venisse J.S."/>
            <person name="Kohler A."/>
            <person name="de Oliveira R.R."/>
            <person name="Labutti K."/>
            <person name="Lipzen A."/>
            <person name="Lail K."/>
            <person name="Bauer D."/>
            <person name="Ohm R.A."/>
            <person name="Barry K.W."/>
            <person name="Spatafora J."/>
            <person name="Grigoriev I.V."/>
            <person name="Martin F.M."/>
            <person name="Pujade-Renaud V."/>
        </authorList>
    </citation>
    <scope>NUCLEOTIDE SEQUENCE [LARGE SCALE GENOMIC DNA]</scope>
    <source>
        <strain evidence="2 3">Philippines</strain>
    </source>
</reference>
<feature type="compositionally biased region" description="Low complexity" evidence="1">
    <location>
        <begin position="1"/>
        <end position="21"/>
    </location>
</feature>
<feature type="compositionally biased region" description="Basic and acidic residues" evidence="1">
    <location>
        <begin position="313"/>
        <end position="324"/>
    </location>
</feature>
<gene>
    <name evidence="2" type="ORF">BS50DRAFT_633695</name>
</gene>
<protein>
    <submittedName>
        <fullName evidence="2">Uncharacterized protein</fullName>
    </submittedName>
</protein>
<dbReference type="CDD" id="cd22265">
    <property type="entry name" value="UDM1_RNF168"/>
    <property type="match status" value="1"/>
</dbReference>
<dbReference type="OrthoDB" id="3762311at2759"/>
<sequence length="334" mass="38815">MASSASLDSAAAVAPAQTTAPNHTVPRQPNRLKLKNTFVSDLQDIRNLDFKDRQNLLKGPHVHFIVGDHVAKAYPLRLFEATSMMAEKLLVDGQFVYLPEEIEWQAFLDIFDWLEFVCCRPKAPKLSAKLNMYSDLSLCAASRYAGVDRYTEPIFRWYWAYFSNNIPTYEEISDALLCIQHTNKDPFFRLISKRLATLQHENQIPDPETFALYLASNPDLQAEVTKINQKQERKGELEAARAELRAHAEKRRIQAEEDRIRRLEAEKEREARFAERKRRDKDKWEAQKQKDAALEKSVQEKLRSQGNGQNKKLTLEEARHFEKTRGRRPPRSVF</sequence>
<feature type="region of interest" description="Disordered" evidence="1">
    <location>
        <begin position="269"/>
        <end position="334"/>
    </location>
</feature>
<keyword evidence="3" id="KW-1185">Reference proteome</keyword>
<dbReference type="EMBL" id="KZ678134">
    <property type="protein sequence ID" value="PSN68059.1"/>
    <property type="molecule type" value="Genomic_DNA"/>
</dbReference>
<evidence type="ECO:0000313" key="2">
    <source>
        <dbReference type="EMBL" id="PSN68059.1"/>
    </source>
</evidence>
<feature type="compositionally biased region" description="Basic residues" evidence="1">
    <location>
        <begin position="325"/>
        <end position="334"/>
    </location>
</feature>
<accession>A0A2T2NRR3</accession>
<organism evidence="2 3">
    <name type="scientific">Corynespora cassiicola Philippines</name>
    <dbReference type="NCBI Taxonomy" id="1448308"/>
    <lineage>
        <taxon>Eukaryota</taxon>
        <taxon>Fungi</taxon>
        <taxon>Dikarya</taxon>
        <taxon>Ascomycota</taxon>
        <taxon>Pezizomycotina</taxon>
        <taxon>Dothideomycetes</taxon>
        <taxon>Pleosporomycetidae</taxon>
        <taxon>Pleosporales</taxon>
        <taxon>Corynesporascaceae</taxon>
        <taxon>Corynespora</taxon>
    </lineage>
</organism>
<feature type="compositionally biased region" description="Basic and acidic residues" evidence="1">
    <location>
        <begin position="281"/>
        <end position="303"/>
    </location>
</feature>
<dbReference type="Proteomes" id="UP000240883">
    <property type="component" value="Unassembled WGS sequence"/>
</dbReference>